<protein>
    <submittedName>
        <fullName evidence="2">Predicted protein</fullName>
    </submittedName>
</protein>
<dbReference type="SUPFAM" id="SSF50978">
    <property type="entry name" value="WD40 repeat-like"/>
    <property type="match status" value="1"/>
</dbReference>
<keyword evidence="1" id="KW-0853">WD repeat</keyword>
<evidence type="ECO:0000256" key="1">
    <source>
        <dbReference type="PROSITE-ProRule" id="PRU00221"/>
    </source>
</evidence>
<keyword evidence="3" id="KW-1185">Reference proteome</keyword>
<sequence>MKLSPLAHQTSAHADAVWSVAWCPTGDDDGGDLLLTGSVDESVKSWRATAEGLEMVHDYQGETASHTTPSAW</sequence>
<proteinExistence type="predicted"/>
<evidence type="ECO:0000313" key="3">
    <source>
        <dbReference type="Proteomes" id="UP000001876"/>
    </source>
</evidence>
<dbReference type="Gene3D" id="2.130.10.10">
    <property type="entry name" value="YVTN repeat-like/Quinoprotein amine dehydrogenase"/>
    <property type="match status" value="1"/>
</dbReference>
<dbReference type="InterPro" id="IPR001680">
    <property type="entry name" value="WD40_rpt"/>
</dbReference>
<accession>C1NA86</accession>
<dbReference type="InterPro" id="IPR036322">
    <property type="entry name" value="WD40_repeat_dom_sf"/>
</dbReference>
<dbReference type="RefSeq" id="XP_003064749.1">
    <property type="nucleotide sequence ID" value="XM_003064703.1"/>
</dbReference>
<feature type="repeat" description="WD" evidence="1">
    <location>
        <begin position="10"/>
        <end position="46"/>
    </location>
</feature>
<dbReference type="GeneID" id="9690304"/>
<organism evidence="3">
    <name type="scientific">Micromonas pusilla (strain CCMP1545)</name>
    <name type="common">Picoplanktonic green alga</name>
    <dbReference type="NCBI Taxonomy" id="564608"/>
    <lineage>
        <taxon>Eukaryota</taxon>
        <taxon>Viridiplantae</taxon>
        <taxon>Chlorophyta</taxon>
        <taxon>Mamiellophyceae</taxon>
        <taxon>Mamiellales</taxon>
        <taxon>Mamiellaceae</taxon>
        <taxon>Micromonas</taxon>
    </lineage>
</organism>
<dbReference type="AlphaFoldDB" id="C1NA86"/>
<gene>
    <name evidence="2" type="ORF">MICPUCDRAFT_54801</name>
</gene>
<reference evidence="2 3" key="1">
    <citation type="journal article" date="2009" name="Science">
        <title>Green evolution and dynamic adaptations revealed by genomes of the marine picoeukaryotes Micromonas.</title>
        <authorList>
            <person name="Worden A.Z."/>
            <person name="Lee J.H."/>
            <person name="Mock T."/>
            <person name="Rouze P."/>
            <person name="Simmons M.P."/>
            <person name="Aerts A.L."/>
            <person name="Allen A.E."/>
            <person name="Cuvelier M.L."/>
            <person name="Derelle E."/>
            <person name="Everett M.V."/>
            <person name="Foulon E."/>
            <person name="Grimwood J."/>
            <person name="Gundlach H."/>
            <person name="Henrissat B."/>
            <person name="Napoli C."/>
            <person name="McDonald S.M."/>
            <person name="Parker M.S."/>
            <person name="Rombauts S."/>
            <person name="Salamov A."/>
            <person name="Von Dassow P."/>
            <person name="Badger J.H."/>
            <person name="Coutinho P.M."/>
            <person name="Demir E."/>
            <person name="Dubchak I."/>
            <person name="Gentemann C."/>
            <person name="Eikrem W."/>
            <person name="Gready J.E."/>
            <person name="John U."/>
            <person name="Lanier W."/>
            <person name="Lindquist E.A."/>
            <person name="Lucas S."/>
            <person name="Mayer K.F."/>
            <person name="Moreau H."/>
            <person name="Not F."/>
            <person name="Otillar R."/>
            <person name="Panaud O."/>
            <person name="Pangilinan J."/>
            <person name="Paulsen I."/>
            <person name="Piegu B."/>
            <person name="Poliakov A."/>
            <person name="Robbens S."/>
            <person name="Schmutz J."/>
            <person name="Toulza E."/>
            <person name="Wyss T."/>
            <person name="Zelensky A."/>
            <person name="Zhou K."/>
            <person name="Armbrust E.V."/>
            <person name="Bhattacharya D."/>
            <person name="Goodenough U.W."/>
            <person name="Van de Peer Y."/>
            <person name="Grigoriev I.V."/>
        </authorList>
    </citation>
    <scope>NUCLEOTIDE SEQUENCE [LARGE SCALE GENOMIC DNA]</scope>
    <source>
        <strain evidence="2 3">CCMP1545</strain>
    </source>
</reference>
<dbReference type="EMBL" id="GG663752">
    <property type="protein sequence ID" value="EEH51083.1"/>
    <property type="molecule type" value="Genomic_DNA"/>
</dbReference>
<dbReference type="KEGG" id="mpp:MICPUCDRAFT_54801"/>
<evidence type="ECO:0000313" key="2">
    <source>
        <dbReference type="EMBL" id="EEH51083.1"/>
    </source>
</evidence>
<dbReference type="Proteomes" id="UP000001876">
    <property type="component" value="Unassembled WGS sequence"/>
</dbReference>
<dbReference type="PROSITE" id="PS50082">
    <property type="entry name" value="WD_REPEATS_2"/>
    <property type="match status" value="1"/>
</dbReference>
<dbReference type="InterPro" id="IPR015943">
    <property type="entry name" value="WD40/YVTN_repeat-like_dom_sf"/>
</dbReference>
<name>C1NA86_MICPC</name>
<dbReference type="SMART" id="SM00320">
    <property type="entry name" value="WD40"/>
    <property type="match status" value="1"/>
</dbReference>